<keyword evidence="2" id="KW-1185">Reference proteome</keyword>
<organism evidence="1 2">
    <name type="scientific">Chloroherpeton thalassium (strain ATCC 35110 / GB-78)</name>
    <dbReference type="NCBI Taxonomy" id="517418"/>
    <lineage>
        <taxon>Bacteria</taxon>
        <taxon>Pseudomonadati</taxon>
        <taxon>Chlorobiota</taxon>
        <taxon>Chlorobiia</taxon>
        <taxon>Chlorobiales</taxon>
        <taxon>Chloroherpetonaceae</taxon>
        <taxon>Chloroherpeton</taxon>
    </lineage>
</organism>
<dbReference type="PANTHER" id="PTHR19959">
    <property type="entry name" value="KINESIN LIGHT CHAIN"/>
    <property type="match status" value="1"/>
</dbReference>
<evidence type="ECO:0000313" key="2">
    <source>
        <dbReference type="Proteomes" id="UP000001208"/>
    </source>
</evidence>
<dbReference type="InterPro" id="IPR027417">
    <property type="entry name" value="P-loop_NTPase"/>
</dbReference>
<dbReference type="HOGENOM" id="CLU_302991_0_0_10"/>
<dbReference type="AlphaFoldDB" id="B3QT81"/>
<dbReference type="OrthoDB" id="940757at2"/>
<gene>
    <name evidence="1" type="ordered locus">Ctha_1723</name>
</gene>
<dbReference type="EMBL" id="CP001100">
    <property type="protein sequence ID" value="ACF14180.1"/>
    <property type="molecule type" value="Genomic_DNA"/>
</dbReference>
<dbReference type="Gene3D" id="1.25.40.10">
    <property type="entry name" value="Tetratricopeptide repeat domain"/>
    <property type="match status" value="3"/>
</dbReference>
<proteinExistence type="predicted"/>
<dbReference type="SUPFAM" id="SSF52540">
    <property type="entry name" value="P-loop containing nucleoside triphosphate hydrolases"/>
    <property type="match status" value="1"/>
</dbReference>
<dbReference type="PANTHER" id="PTHR19959:SF119">
    <property type="entry name" value="FUNGAL LIPASE-LIKE DOMAIN-CONTAINING PROTEIN"/>
    <property type="match status" value="1"/>
</dbReference>
<name>B3QT81_CHLT3</name>
<dbReference type="STRING" id="517418.Ctha_1723"/>
<dbReference type="KEGG" id="cts:Ctha_1723"/>
<dbReference type="SMART" id="SM00028">
    <property type="entry name" value="TPR"/>
    <property type="match status" value="10"/>
</dbReference>
<dbReference type="eggNOG" id="COG0457">
    <property type="taxonomic scope" value="Bacteria"/>
</dbReference>
<dbReference type="RefSeq" id="WP_012500264.1">
    <property type="nucleotide sequence ID" value="NC_011026.1"/>
</dbReference>
<protein>
    <submittedName>
        <fullName evidence="1">TPR repeat-containing protein</fullName>
    </submittedName>
</protein>
<dbReference type="Gene3D" id="3.40.50.300">
    <property type="entry name" value="P-loop containing nucleotide triphosphate hydrolases"/>
    <property type="match status" value="1"/>
</dbReference>
<reference evidence="1 2" key="1">
    <citation type="submission" date="2008-06" db="EMBL/GenBank/DDBJ databases">
        <title>Complete sequence of Chloroherpeton thalassium ATCC 35110.</title>
        <authorList>
            <consortium name="US DOE Joint Genome Institute"/>
            <person name="Lucas S."/>
            <person name="Copeland A."/>
            <person name="Lapidus A."/>
            <person name="Glavina del Rio T."/>
            <person name="Dalin E."/>
            <person name="Tice H."/>
            <person name="Bruce D."/>
            <person name="Goodwin L."/>
            <person name="Pitluck S."/>
            <person name="Schmutz J."/>
            <person name="Larimer F."/>
            <person name="Land M."/>
            <person name="Hauser L."/>
            <person name="Kyrpides N."/>
            <person name="Mikhailova N."/>
            <person name="Liu Z."/>
            <person name="Li T."/>
            <person name="Zhao F."/>
            <person name="Overmann J."/>
            <person name="Bryant D.A."/>
            <person name="Richardson P."/>
        </authorList>
    </citation>
    <scope>NUCLEOTIDE SEQUENCE [LARGE SCALE GENOMIC DNA]</scope>
    <source>
        <strain evidence="2">ATCC 35110 / GB-78</strain>
    </source>
</reference>
<dbReference type="InterPro" id="IPR011990">
    <property type="entry name" value="TPR-like_helical_dom_sf"/>
</dbReference>
<evidence type="ECO:0000313" key="1">
    <source>
        <dbReference type="EMBL" id="ACF14180.1"/>
    </source>
</evidence>
<dbReference type="InterPro" id="IPR019734">
    <property type="entry name" value="TPR_rpt"/>
</dbReference>
<sequence length="983" mass="110428">MPEYVHNQFNQSTLLNSVFYYGEKKIPKLLAFPQFPTDVFLGRKDDLAAVHTKLFSKSYHILHVCTFGLVSGFAKFFMRNNLLLLVNGEGGIGKTTLAAKYYYTYHNDYAHLAWVFAETSLIEALLTLALPLDISFGDTMTELERLDLLLGEMANLKKPCLLIVDNANRLEELEKYYGKLRSCPNFHILLTSRVRELSNAKTHFVGHLDKQIAKKLFTVHYPAHRREEDELLEALLKAVGYNTLVIELLAKSLKNGNRYRVKYPLSELLKDLTEKGLFGLRESHEVETLYHSSQGALRKEKPEAILAAMYSLAALPETQSALLSLFAVLPAEKILFETLADLLPNTDTLDSDLAALDKKGWIEFDEQGKSFKCSPVVQETVRTQNKADLFARCLPVIETLIEKFDYEEGIGHLPNISYQTGFLYARYAESLLGFTNTLNYSVAVLYERIGSFHQTTGNVRKALGFFDAVAKVFEELHEAYPEQVGFKNGLAISYAKLGQIHDTLGDATKALGFFEADAKLTKELHEAYPEQVAFKNGLAISYNYLGNSHLTLGNSSKALDFYEKYNRLMKGLHETYPEQVGFKNGLAISYSKLGEIHATLGDATKALGFFEAETKLFEELHEAYPEQVGFKNGLAISYEKLGETHATLGDATKALGFFEVYAKLTKELHEAYPEQGGLQKRGWPFSYSKLGRDTRHTGATPRRRSAFLKRMQKLTKELHEAYPEQVGFKNGLAISYAKLGQTHDTLGDATKALGFFEAYAKLTKELHEAYPEQVGFKNGLAISYEKLGETHATLGDALKALGFFEAETKLFEELHEAYPEQVAFKNGLAISYSKLGQIHDTLGDAAKALGFFEAETKLFEELHEAYPEQVGFKNGLAISYSKLGEIHDTLGDATKALGFFEADAKLTKELHEAYPEQVGFKNGLAISYANLGQMHARLEDALKGKTYFVQAETLWRELTEKHPEIAEYQKFLSMVRKELENLG</sequence>
<dbReference type="Proteomes" id="UP000001208">
    <property type="component" value="Chromosome"/>
</dbReference>
<dbReference type="SUPFAM" id="SSF48452">
    <property type="entry name" value="TPR-like"/>
    <property type="match status" value="2"/>
</dbReference>
<accession>B3QT81</accession>